<evidence type="ECO:0000313" key="2">
    <source>
        <dbReference type="Proteomes" id="UP000499080"/>
    </source>
</evidence>
<protein>
    <submittedName>
        <fullName evidence="1">Uncharacterized protein</fullName>
    </submittedName>
</protein>
<accession>A0A4Y2BHQ4</accession>
<dbReference type="EMBL" id="BGPR01000082">
    <property type="protein sequence ID" value="GBL91801.1"/>
    <property type="molecule type" value="Genomic_DNA"/>
</dbReference>
<sequence>MAGLTKRWSRIRIPPAELFKQFGKLSSGDTKSFALTILQELYPPSQSPVLPPNCFPLIQDLQITKNNIKRILKKAPSKKAPGFDPIDYIVLKEVNNSFHEIIQTFNNKCYQLHCFPEPLKKEIIVLFHKDEDGKVVNQILLRRLNHAL</sequence>
<evidence type="ECO:0000313" key="1">
    <source>
        <dbReference type="EMBL" id="GBL91801.1"/>
    </source>
</evidence>
<organism evidence="1 2">
    <name type="scientific">Araneus ventricosus</name>
    <name type="common">Orbweaver spider</name>
    <name type="synonym">Epeira ventricosa</name>
    <dbReference type="NCBI Taxonomy" id="182803"/>
    <lineage>
        <taxon>Eukaryota</taxon>
        <taxon>Metazoa</taxon>
        <taxon>Ecdysozoa</taxon>
        <taxon>Arthropoda</taxon>
        <taxon>Chelicerata</taxon>
        <taxon>Arachnida</taxon>
        <taxon>Araneae</taxon>
        <taxon>Araneomorphae</taxon>
        <taxon>Entelegynae</taxon>
        <taxon>Araneoidea</taxon>
        <taxon>Araneidae</taxon>
        <taxon>Araneus</taxon>
    </lineage>
</organism>
<dbReference type="Proteomes" id="UP000499080">
    <property type="component" value="Unassembled WGS sequence"/>
</dbReference>
<proteinExistence type="predicted"/>
<gene>
    <name evidence="1" type="ORF">AVEN_172731_1</name>
</gene>
<comment type="caution">
    <text evidence="1">The sequence shown here is derived from an EMBL/GenBank/DDBJ whole genome shotgun (WGS) entry which is preliminary data.</text>
</comment>
<name>A0A4Y2BHQ4_ARAVE</name>
<dbReference type="AlphaFoldDB" id="A0A4Y2BHQ4"/>
<dbReference type="OrthoDB" id="6437545at2759"/>
<reference evidence="1 2" key="1">
    <citation type="journal article" date="2019" name="Sci. Rep.">
        <title>Orb-weaving spider Araneus ventricosus genome elucidates the spidroin gene catalogue.</title>
        <authorList>
            <person name="Kono N."/>
            <person name="Nakamura H."/>
            <person name="Ohtoshi R."/>
            <person name="Moran D.A.P."/>
            <person name="Shinohara A."/>
            <person name="Yoshida Y."/>
            <person name="Fujiwara M."/>
            <person name="Mori M."/>
            <person name="Tomita M."/>
            <person name="Arakawa K."/>
        </authorList>
    </citation>
    <scope>NUCLEOTIDE SEQUENCE [LARGE SCALE GENOMIC DNA]</scope>
</reference>
<keyword evidence="2" id="KW-1185">Reference proteome</keyword>